<keyword evidence="4" id="KW-0547">Nucleotide-binding</keyword>
<dbReference type="STRING" id="1210086.GCA_001613105_06846"/>
<dbReference type="PANTHER" id="PTHR43289">
    <property type="entry name" value="MITOGEN-ACTIVATED PROTEIN KINASE KINASE KINASE 20-RELATED"/>
    <property type="match status" value="1"/>
</dbReference>
<dbReference type="Proteomes" id="UP000254869">
    <property type="component" value="Unassembled WGS sequence"/>
</dbReference>
<keyword evidence="5 12" id="KW-0418">Kinase</keyword>
<comment type="caution">
    <text evidence="12">The sequence shown here is derived from an EMBL/GenBank/DDBJ whole genome shotgun (WGS) entry which is preliminary data.</text>
</comment>
<keyword evidence="10" id="KW-1133">Transmembrane helix</keyword>
<keyword evidence="13" id="KW-1185">Reference proteome</keyword>
<dbReference type="Gene3D" id="1.10.510.10">
    <property type="entry name" value="Transferase(Phosphotransferase) domain 1"/>
    <property type="match status" value="1"/>
</dbReference>
<feature type="transmembrane region" description="Helical" evidence="10">
    <location>
        <begin position="329"/>
        <end position="350"/>
    </location>
</feature>
<evidence type="ECO:0000256" key="8">
    <source>
        <dbReference type="ARBA" id="ARBA00048679"/>
    </source>
</evidence>
<dbReference type="Gene3D" id="3.40.50.1980">
    <property type="entry name" value="Nitrogenase molybdenum iron protein domain"/>
    <property type="match status" value="1"/>
</dbReference>
<evidence type="ECO:0000313" key="13">
    <source>
        <dbReference type="Proteomes" id="UP000254869"/>
    </source>
</evidence>
<organism evidence="12 13">
    <name type="scientific">Nocardia pseudobrasiliensis</name>
    <dbReference type="NCBI Taxonomy" id="45979"/>
    <lineage>
        <taxon>Bacteria</taxon>
        <taxon>Bacillati</taxon>
        <taxon>Actinomycetota</taxon>
        <taxon>Actinomycetes</taxon>
        <taxon>Mycobacteriales</taxon>
        <taxon>Nocardiaceae</taxon>
        <taxon>Nocardia</taxon>
    </lineage>
</organism>
<dbReference type="GO" id="GO:0004674">
    <property type="term" value="F:protein serine/threonine kinase activity"/>
    <property type="evidence" value="ECO:0007669"/>
    <property type="project" value="UniProtKB-KW"/>
</dbReference>
<feature type="transmembrane region" description="Helical" evidence="10">
    <location>
        <begin position="12"/>
        <end position="29"/>
    </location>
</feature>
<dbReference type="AlphaFoldDB" id="A0A370I1M3"/>
<evidence type="ECO:0000256" key="10">
    <source>
        <dbReference type="SAM" id="Phobius"/>
    </source>
</evidence>
<dbReference type="EMBL" id="QQBC01000008">
    <property type="protein sequence ID" value="RDI64470.1"/>
    <property type="molecule type" value="Genomic_DNA"/>
</dbReference>
<dbReference type="EC" id="2.7.11.1" evidence="1"/>
<evidence type="ECO:0000313" key="12">
    <source>
        <dbReference type="EMBL" id="RDI64470.1"/>
    </source>
</evidence>
<keyword evidence="10" id="KW-0472">Membrane</keyword>
<keyword evidence="6" id="KW-0067">ATP-binding</keyword>
<dbReference type="GO" id="GO:0045717">
    <property type="term" value="P:negative regulation of fatty acid biosynthetic process"/>
    <property type="evidence" value="ECO:0007669"/>
    <property type="project" value="UniProtKB-ARBA"/>
</dbReference>
<feature type="region of interest" description="Disordered" evidence="9">
    <location>
        <begin position="353"/>
        <end position="372"/>
    </location>
</feature>
<feature type="compositionally biased region" description="Low complexity" evidence="9">
    <location>
        <begin position="355"/>
        <end position="369"/>
    </location>
</feature>
<accession>A0A370I1M3</accession>
<dbReference type="Pfam" id="PF00069">
    <property type="entry name" value="Pkinase"/>
    <property type="match status" value="1"/>
</dbReference>
<protein>
    <recommendedName>
        <fullName evidence="1">non-specific serine/threonine protein kinase</fullName>
        <ecNumber evidence="1">2.7.11.1</ecNumber>
    </recommendedName>
</protein>
<comment type="catalytic activity">
    <reaction evidence="7">
        <text>L-threonyl-[protein] + ATP = O-phospho-L-threonyl-[protein] + ADP + H(+)</text>
        <dbReference type="Rhea" id="RHEA:46608"/>
        <dbReference type="Rhea" id="RHEA-COMP:11060"/>
        <dbReference type="Rhea" id="RHEA-COMP:11605"/>
        <dbReference type="ChEBI" id="CHEBI:15378"/>
        <dbReference type="ChEBI" id="CHEBI:30013"/>
        <dbReference type="ChEBI" id="CHEBI:30616"/>
        <dbReference type="ChEBI" id="CHEBI:61977"/>
        <dbReference type="ChEBI" id="CHEBI:456216"/>
        <dbReference type="EC" id="2.7.11.1"/>
    </reaction>
</comment>
<dbReference type="FunFam" id="3.30.200.20:FF:000035">
    <property type="entry name" value="Serine/threonine protein kinase Stk1"/>
    <property type="match status" value="1"/>
</dbReference>
<evidence type="ECO:0000256" key="7">
    <source>
        <dbReference type="ARBA" id="ARBA00047899"/>
    </source>
</evidence>
<dbReference type="PROSITE" id="PS00108">
    <property type="entry name" value="PROTEIN_KINASE_ST"/>
    <property type="match status" value="1"/>
</dbReference>
<dbReference type="InterPro" id="IPR000719">
    <property type="entry name" value="Prot_kinase_dom"/>
</dbReference>
<dbReference type="GO" id="GO:0005524">
    <property type="term" value="F:ATP binding"/>
    <property type="evidence" value="ECO:0007669"/>
    <property type="project" value="UniProtKB-KW"/>
</dbReference>
<keyword evidence="10" id="KW-0812">Transmembrane</keyword>
<evidence type="ECO:0000259" key="11">
    <source>
        <dbReference type="PROSITE" id="PS50011"/>
    </source>
</evidence>
<dbReference type="PANTHER" id="PTHR43289:SF6">
    <property type="entry name" value="SERINE_THREONINE-PROTEIN KINASE NEKL-3"/>
    <property type="match status" value="1"/>
</dbReference>
<evidence type="ECO:0000256" key="3">
    <source>
        <dbReference type="ARBA" id="ARBA00022679"/>
    </source>
</evidence>
<gene>
    <name evidence="12" type="ORF">DFR76_108303</name>
</gene>
<keyword evidence="3" id="KW-0808">Transferase</keyword>
<dbReference type="FunFam" id="1.10.510.10:FF:000021">
    <property type="entry name" value="Serine/threonine protein kinase"/>
    <property type="match status" value="1"/>
</dbReference>
<dbReference type="RefSeq" id="WP_068006516.1">
    <property type="nucleotide sequence ID" value="NZ_QQBC01000008.1"/>
</dbReference>
<evidence type="ECO:0000256" key="1">
    <source>
        <dbReference type="ARBA" id="ARBA00012513"/>
    </source>
</evidence>
<evidence type="ECO:0000256" key="9">
    <source>
        <dbReference type="SAM" id="MobiDB-lite"/>
    </source>
</evidence>
<evidence type="ECO:0000256" key="2">
    <source>
        <dbReference type="ARBA" id="ARBA00022527"/>
    </source>
</evidence>
<dbReference type="InterPro" id="IPR011009">
    <property type="entry name" value="Kinase-like_dom_sf"/>
</dbReference>
<evidence type="ECO:0000256" key="5">
    <source>
        <dbReference type="ARBA" id="ARBA00022777"/>
    </source>
</evidence>
<comment type="catalytic activity">
    <reaction evidence="8">
        <text>L-seryl-[protein] + ATP = O-phospho-L-seryl-[protein] + ADP + H(+)</text>
        <dbReference type="Rhea" id="RHEA:17989"/>
        <dbReference type="Rhea" id="RHEA-COMP:9863"/>
        <dbReference type="Rhea" id="RHEA-COMP:11604"/>
        <dbReference type="ChEBI" id="CHEBI:15378"/>
        <dbReference type="ChEBI" id="CHEBI:29999"/>
        <dbReference type="ChEBI" id="CHEBI:30616"/>
        <dbReference type="ChEBI" id="CHEBI:83421"/>
        <dbReference type="ChEBI" id="CHEBI:456216"/>
        <dbReference type="EC" id="2.7.11.1"/>
    </reaction>
</comment>
<evidence type="ECO:0000256" key="4">
    <source>
        <dbReference type="ARBA" id="ARBA00022741"/>
    </source>
</evidence>
<dbReference type="SMART" id="SM00220">
    <property type="entry name" value="S_TKc"/>
    <property type="match status" value="1"/>
</dbReference>
<dbReference type="CDD" id="cd14014">
    <property type="entry name" value="STKc_PknB_like"/>
    <property type="match status" value="1"/>
</dbReference>
<dbReference type="Gene3D" id="3.30.200.20">
    <property type="entry name" value="Phosphorylase Kinase, domain 1"/>
    <property type="match status" value="1"/>
</dbReference>
<proteinExistence type="predicted"/>
<dbReference type="PROSITE" id="PS50011">
    <property type="entry name" value="PROTEIN_KINASE_DOM"/>
    <property type="match status" value="1"/>
</dbReference>
<reference evidence="12 13" key="1">
    <citation type="submission" date="2018-07" db="EMBL/GenBank/DDBJ databases">
        <title>Genomic Encyclopedia of Type Strains, Phase IV (KMG-IV): sequencing the most valuable type-strain genomes for metagenomic binning, comparative biology and taxonomic classification.</title>
        <authorList>
            <person name="Goeker M."/>
        </authorList>
    </citation>
    <scope>NUCLEOTIDE SEQUENCE [LARGE SCALE GENOMIC DNA]</scope>
    <source>
        <strain evidence="12 13">DSM 44290</strain>
    </source>
</reference>
<feature type="domain" description="Protein kinase" evidence="11">
    <location>
        <begin position="12"/>
        <end position="278"/>
    </location>
</feature>
<name>A0A370I1M3_9NOCA</name>
<evidence type="ECO:0000256" key="6">
    <source>
        <dbReference type="ARBA" id="ARBA00022840"/>
    </source>
</evidence>
<dbReference type="InterPro" id="IPR008271">
    <property type="entry name" value="Ser/Thr_kinase_AS"/>
</dbReference>
<dbReference type="SUPFAM" id="SSF56112">
    <property type="entry name" value="Protein kinase-like (PK-like)"/>
    <property type="match status" value="1"/>
</dbReference>
<keyword evidence="2" id="KW-0723">Serine/threonine-protein kinase</keyword>
<sequence>MAMSPGTVIGGYLIQSVLGAGGMGTVYLAKHPSLPRMDALKVLSPHLSQDGEFRARFEREANLAAGLDHPNIVSVYNRGEENGQLWIAMQYVRGTDASAVTQRDRTTMTPLRALRIITEVGKGLDYAHRKGLLHRDVKPANFLLSEGEEEERVLLTDFGVAKSSEDATELTQTGSFVATIAYAAPEQLSGERLDHRADIYSLACSFYKLLTGQNPYPATQPAMVMMGHLHQPPPQATAVNRALPPAIDQVFQRALAKNPAQRYNTCRELTDAAAQALVHGRAPAPSAEPTWPRYAVPSAPSAGGPHSVHTTGPNIESLTAAPPKKNRRAAVLGAAAVVLVLIAGGAYWAVQGRDSNSTSNAASSGATTAPLSPIEQARHDNPAFAGATITAIDLTGADSYDNQIKVYLNPSEQAKFLQSLGFNYNSAFAQNNNEPSPKEISKDDKYQLPGKLTTGYTLVVRSDAGAGGGGYVGLPTVLTSTRAKAIVLDDPATVSAFRSWSADSEKAMLDKLLPILHTQIK</sequence>